<reference evidence="1 2" key="1">
    <citation type="journal article" date="2013" name="Nat. Genet.">
        <title>The genome of the hydatid tapeworm Echinococcus granulosus.</title>
        <authorList>
            <person name="Zheng H."/>
            <person name="Zhang W."/>
            <person name="Zhang L."/>
            <person name="Zhang Z."/>
            <person name="Li J."/>
            <person name="Lu G."/>
            <person name="Zhu Y."/>
            <person name="Wang Y."/>
            <person name="Huang Y."/>
            <person name="Liu J."/>
            <person name="Kang H."/>
            <person name="Chen J."/>
            <person name="Wang L."/>
            <person name="Chen A."/>
            <person name="Yu S."/>
            <person name="Gao Z."/>
            <person name="Jin L."/>
            <person name="Gu W."/>
            <person name="Wang Z."/>
            <person name="Zhao L."/>
            <person name="Shi B."/>
            <person name="Wen H."/>
            <person name="Lin R."/>
            <person name="Jones M.K."/>
            <person name="Brejova B."/>
            <person name="Vinar T."/>
            <person name="Zhao G."/>
            <person name="McManus D.P."/>
            <person name="Chen Z."/>
            <person name="Zhou Y."/>
            <person name="Wang S."/>
        </authorList>
    </citation>
    <scope>NUCLEOTIDE SEQUENCE [LARGE SCALE GENOMIC DNA]</scope>
</reference>
<evidence type="ECO:0000313" key="2">
    <source>
        <dbReference type="Proteomes" id="UP000019149"/>
    </source>
</evidence>
<proteinExistence type="predicted"/>
<dbReference type="RefSeq" id="XP_024351146.1">
    <property type="nucleotide sequence ID" value="XM_024494360.1"/>
</dbReference>
<accession>W6UEX7</accession>
<dbReference type="CTD" id="36340826"/>
<dbReference type="Proteomes" id="UP000019149">
    <property type="component" value="Unassembled WGS sequence"/>
</dbReference>
<organism evidence="1 2">
    <name type="scientific">Echinococcus granulosus</name>
    <name type="common">Hydatid tapeworm</name>
    <dbReference type="NCBI Taxonomy" id="6210"/>
    <lineage>
        <taxon>Eukaryota</taxon>
        <taxon>Metazoa</taxon>
        <taxon>Spiralia</taxon>
        <taxon>Lophotrochozoa</taxon>
        <taxon>Platyhelminthes</taxon>
        <taxon>Cestoda</taxon>
        <taxon>Eucestoda</taxon>
        <taxon>Cyclophyllidea</taxon>
        <taxon>Taeniidae</taxon>
        <taxon>Echinococcus</taxon>
        <taxon>Echinococcus granulosus group</taxon>
    </lineage>
</organism>
<keyword evidence="2" id="KW-1185">Reference proteome</keyword>
<protein>
    <submittedName>
        <fullName evidence="1">Uncharacterized protein</fullName>
    </submittedName>
</protein>
<dbReference type="EMBL" id="APAU02000036">
    <property type="protein sequence ID" value="EUB59950.1"/>
    <property type="molecule type" value="Genomic_DNA"/>
</dbReference>
<evidence type="ECO:0000313" key="1">
    <source>
        <dbReference type="EMBL" id="EUB59950.1"/>
    </source>
</evidence>
<dbReference type="KEGG" id="egl:EGR_05111"/>
<gene>
    <name evidence="1" type="ORF">EGR_05111</name>
</gene>
<comment type="caution">
    <text evidence="1">The sequence shown here is derived from an EMBL/GenBank/DDBJ whole genome shotgun (WGS) entry which is preliminary data.</text>
</comment>
<dbReference type="GeneID" id="36340826"/>
<sequence>MQYSLSERTWHYFCPTIYFLPNLSQGDWTLCAKSPTDYGRSFEEGDKQEKLYLKSCQHETVYNLAPQDFYENGRRQNTRTEYVLCIDNNPNVKTKVNLVSISSLCKSPLATCRTLKCDVKICLATPFQVIDGQFKSTLKVRGDLIFATLFYVCILQLYSRNGAPLMNPTPLATNSCITWIANDVSKTKLFGRRYILLASRLTMILVLKYLGTDFLKCWILSYDCWLQTQKGCMLNIFFEWEALPFVFVKTKLNFVLTSLKQIKDILDNSRSRKLFAFKLLSTLFELGLFHSNSFLIILMRIFATFHHTTLLAARSRISARLRHNIPFSVSVNMHKCIVFPSLPLNIPGNPNYSASDFKRFPPSKCILKSLEGGGKNLSKRKGENLLYDNSKIGLQTGTGLPENSGQTIMLGEYSIIKTKKGVFDFLFIRRNPPSSCKTSQK</sequence>
<name>W6UEX7_ECHGR</name>
<dbReference type="AlphaFoldDB" id="W6UEX7"/>